<dbReference type="KEGG" id="smo:SELMODRAFT_69405"/>
<dbReference type="GO" id="GO:0003700">
    <property type="term" value="F:DNA-binding transcription factor activity"/>
    <property type="evidence" value="ECO:0000318"/>
    <property type="project" value="GO_Central"/>
</dbReference>
<organism evidence="8">
    <name type="scientific">Selaginella moellendorffii</name>
    <name type="common">Spikemoss</name>
    <dbReference type="NCBI Taxonomy" id="88036"/>
    <lineage>
        <taxon>Eukaryota</taxon>
        <taxon>Viridiplantae</taxon>
        <taxon>Streptophyta</taxon>
        <taxon>Embryophyta</taxon>
        <taxon>Tracheophyta</taxon>
        <taxon>Lycopodiopsida</taxon>
        <taxon>Selaginellales</taxon>
        <taxon>Selaginellaceae</taxon>
        <taxon>Selaginella</taxon>
    </lineage>
</organism>
<dbReference type="InterPro" id="IPR003657">
    <property type="entry name" value="WRKY_dom"/>
</dbReference>
<keyword evidence="3" id="KW-0238">DNA-binding</keyword>
<feature type="non-terminal residue" evidence="7">
    <location>
        <position position="82"/>
    </location>
</feature>
<evidence type="ECO:0000256" key="4">
    <source>
        <dbReference type="ARBA" id="ARBA00023163"/>
    </source>
</evidence>
<accession>D8R084</accession>
<dbReference type="GO" id="GO:0005634">
    <property type="term" value="C:nucleus"/>
    <property type="evidence" value="ECO:0000318"/>
    <property type="project" value="GO_Central"/>
</dbReference>
<dbReference type="Gramene" id="EFJ34931">
    <property type="protein sequence ID" value="EFJ34931"/>
    <property type="gene ID" value="SELMODRAFT_69405"/>
</dbReference>
<keyword evidence="5" id="KW-0539">Nucleus</keyword>
<dbReference type="OMA" id="THNHRAP"/>
<dbReference type="EMBL" id="GL377569">
    <property type="protein sequence ID" value="EFJ34931.1"/>
    <property type="molecule type" value="Genomic_DNA"/>
</dbReference>
<evidence type="ECO:0000259" key="6">
    <source>
        <dbReference type="PROSITE" id="PS50811"/>
    </source>
</evidence>
<dbReference type="eggNOG" id="ENOG502QSI6">
    <property type="taxonomic scope" value="Eukaryota"/>
</dbReference>
<dbReference type="PANTHER" id="PTHR31221">
    <property type="entry name" value="WRKY TRANSCRIPTION FACTOR PROTEIN 1-RELATED"/>
    <property type="match status" value="1"/>
</dbReference>
<evidence type="ECO:0000256" key="3">
    <source>
        <dbReference type="ARBA" id="ARBA00023125"/>
    </source>
</evidence>
<dbReference type="GO" id="GO:0000976">
    <property type="term" value="F:transcription cis-regulatory region binding"/>
    <property type="evidence" value="ECO:0000318"/>
    <property type="project" value="GO_Central"/>
</dbReference>
<keyword evidence="8" id="KW-1185">Reference proteome</keyword>
<dbReference type="Gene3D" id="2.20.25.80">
    <property type="entry name" value="WRKY domain"/>
    <property type="match status" value="1"/>
</dbReference>
<dbReference type="AlphaFoldDB" id="D8R084"/>
<sequence>PRRKGKKRSHQPRYAIQTKSDKEIMDDGYRWRKYGQKAVKNSPYPRSYYRCTYTKCHVKKRVERSSKDSSLVITTYEGVHTH</sequence>
<keyword evidence="4" id="KW-0804">Transcription</keyword>
<protein>
    <submittedName>
        <fullName evidence="7">Uncharacterized protein WRKY_24</fullName>
    </submittedName>
</protein>
<evidence type="ECO:0000256" key="5">
    <source>
        <dbReference type="ARBA" id="ARBA00023242"/>
    </source>
</evidence>
<dbReference type="SUPFAM" id="SSF118290">
    <property type="entry name" value="WRKY DNA-binding domain"/>
    <property type="match status" value="1"/>
</dbReference>
<feature type="domain" description="WRKY" evidence="6">
    <location>
        <begin position="20"/>
        <end position="82"/>
    </location>
</feature>
<dbReference type="GeneID" id="9654837"/>
<dbReference type="FunFam" id="2.20.25.80:FF:000003">
    <property type="entry name" value="WRKY transcription factor 57"/>
    <property type="match status" value="1"/>
</dbReference>
<proteinExistence type="predicted"/>
<dbReference type="Pfam" id="PF03106">
    <property type="entry name" value="WRKY"/>
    <property type="match status" value="1"/>
</dbReference>
<evidence type="ECO:0000313" key="7">
    <source>
        <dbReference type="EMBL" id="EFJ34931.1"/>
    </source>
</evidence>
<evidence type="ECO:0000256" key="1">
    <source>
        <dbReference type="ARBA" id="ARBA00004123"/>
    </source>
</evidence>
<dbReference type="InParanoid" id="D8R084"/>
<keyword evidence="2" id="KW-0805">Transcription regulation</keyword>
<gene>
    <name evidence="7" type="primary">WRKY_24</name>
    <name evidence="7" type="ORF">SELMODRAFT_69405</name>
</gene>
<dbReference type="GO" id="GO:0006355">
    <property type="term" value="P:regulation of DNA-templated transcription"/>
    <property type="evidence" value="ECO:0000318"/>
    <property type="project" value="GO_Central"/>
</dbReference>
<name>D8R084_SELML</name>
<dbReference type="InterPro" id="IPR044810">
    <property type="entry name" value="WRKY_plant"/>
</dbReference>
<dbReference type="PROSITE" id="PS50811">
    <property type="entry name" value="WRKY"/>
    <property type="match status" value="1"/>
</dbReference>
<evidence type="ECO:0000256" key="2">
    <source>
        <dbReference type="ARBA" id="ARBA00023015"/>
    </source>
</evidence>
<evidence type="ECO:0000313" key="8">
    <source>
        <dbReference type="Proteomes" id="UP000001514"/>
    </source>
</evidence>
<dbReference type="SMART" id="SM00774">
    <property type="entry name" value="WRKY"/>
    <property type="match status" value="1"/>
</dbReference>
<dbReference type="Proteomes" id="UP000001514">
    <property type="component" value="Unassembled WGS sequence"/>
</dbReference>
<reference evidence="7 8" key="1">
    <citation type="journal article" date="2011" name="Science">
        <title>The Selaginella genome identifies genetic changes associated with the evolution of vascular plants.</title>
        <authorList>
            <person name="Banks J.A."/>
            <person name="Nishiyama T."/>
            <person name="Hasebe M."/>
            <person name="Bowman J.L."/>
            <person name="Gribskov M."/>
            <person name="dePamphilis C."/>
            <person name="Albert V.A."/>
            <person name="Aono N."/>
            <person name="Aoyama T."/>
            <person name="Ambrose B.A."/>
            <person name="Ashton N.W."/>
            <person name="Axtell M.J."/>
            <person name="Barker E."/>
            <person name="Barker M.S."/>
            <person name="Bennetzen J.L."/>
            <person name="Bonawitz N.D."/>
            <person name="Chapple C."/>
            <person name="Cheng C."/>
            <person name="Correa L.G."/>
            <person name="Dacre M."/>
            <person name="DeBarry J."/>
            <person name="Dreyer I."/>
            <person name="Elias M."/>
            <person name="Engstrom E.M."/>
            <person name="Estelle M."/>
            <person name="Feng L."/>
            <person name="Finet C."/>
            <person name="Floyd S.K."/>
            <person name="Frommer W.B."/>
            <person name="Fujita T."/>
            <person name="Gramzow L."/>
            <person name="Gutensohn M."/>
            <person name="Harholt J."/>
            <person name="Hattori M."/>
            <person name="Heyl A."/>
            <person name="Hirai T."/>
            <person name="Hiwatashi Y."/>
            <person name="Ishikawa M."/>
            <person name="Iwata M."/>
            <person name="Karol K.G."/>
            <person name="Koehler B."/>
            <person name="Kolukisaoglu U."/>
            <person name="Kubo M."/>
            <person name="Kurata T."/>
            <person name="Lalonde S."/>
            <person name="Li K."/>
            <person name="Li Y."/>
            <person name="Litt A."/>
            <person name="Lyons E."/>
            <person name="Manning G."/>
            <person name="Maruyama T."/>
            <person name="Michael T.P."/>
            <person name="Mikami K."/>
            <person name="Miyazaki S."/>
            <person name="Morinaga S."/>
            <person name="Murata T."/>
            <person name="Mueller-Roeber B."/>
            <person name="Nelson D.R."/>
            <person name="Obara M."/>
            <person name="Oguri Y."/>
            <person name="Olmstead R.G."/>
            <person name="Onodera N."/>
            <person name="Petersen B.L."/>
            <person name="Pils B."/>
            <person name="Prigge M."/>
            <person name="Rensing S.A."/>
            <person name="Riano-Pachon D.M."/>
            <person name="Roberts A.W."/>
            <person name="Sato Y."/>
            <person name="Scheller H.V."/>
            <person name="Schulz B."/>
            <person name="Schulz C."/>
            <person name="Shakirov E.V."/>
            <person name="Shibagaki N."/>
            <person name="Shinohara N."/>
            <person name="Shippen D.E."/>
            <person name="Soerensen I."/>
            <person name="Sotooka R."/>
            <person name="Sugimoto N."/>
            <person name="Sugita M."/>
            <person name="Sumikawa N."/>
            <person name="Tanurdzic M."/>
            <person name="Theissen G."/>
            <person name="Ulvskov P."/>
            <person name="Wakazuki S."/>
            <person name="Weng J.K."/>
            <person name="Willats W.W."/>
            <person name="Wipf D."/>
            <person name="Wolf P.G."/>
            <person name="Yang L."/>
            <person name="Zimmer A.D."/>
            <person name="Zhu Q."/>
            <person name="Mitros T."/>
            <person name="Hellsten U."/>
            <person name="Loque D."/>
            <person name="Otillar R."/>
            <person name="Salamov A."/>
            <person name="Schmutz J."/>
            <person name="Shapiro H."/>
            <person name="Lindquist E."/>
            <person name="Lucas S."/>
            <person name="Rokhsar D."/>
            <person name="Grigoriev I.V."/>
        </authorList>
    </citation>
    <scope>NUCLEOTIDE SEQUENCE [LARGE SCALE GENOMIC DNA]</scope>
</reference>
<comment type="subcellular location">
    <subcellularLocation>
        <location evidence="1">Nucleus</location>
    </subcellularLocation>
</comment>
<dbReference type="HOGENOM" id="CLU_073202_6_4_1"/>
<feature type="non-terminal residue" evidence="7">
    <location>
        <position position="1"/>
    </location>
</feature>
<dbReference type="OrthoDB" id="1921377at2759"/>
<dbReference type="PANTHER" id="PTHR31221:SF334">
    <property type="entry name" value="WRKY TRANSCRIPTION FACTOR 57-RELATED"/>
    <property type="match status" value="1"/>
</dbReference>
<dbReference type="InterPro" id="IPR036576">
    <property type="entry name" value="WRKY_dom_sf"/>
</dbReference>